<feature type="domain" description="Peptidase M14" evidence="8">
    <location>
        <begin position="40"/>
        <end position="245"/>
    </location>
</feature>
<comment type="caution">
    <text evidence="9">The sequence shown here is derived from an EMBL/GenBank/DDBJ whole genome shotgun (WGS) entry which is preliminary data.</text>
</comment>
<keyword evidence="5" id="KW-0378">Hydrolase</keyword>
<dbReference type="Proteomes" id="UP000075391">
    <property type="component" value="Unassembled WGS sequence"/>
</dbReference>
<protein>
    <submittedName>
        <fullName evidence="9">Zinc carboxypeptidase</fullName>
    </submittedName>
</protein>
<name>A0A150WD87_BDEBC</name>
<dbReference type="PANTHER" id="PTHR11705:SF143">
    <property type="entry name" value="SLL0236 PROTEIN"/>
    <property type="match status" value="1"/>
</dbReference>
<comment type="similarity">
    <text evidence="2">Belongs to the peptidase M14 family.</text>
</comment>
<dbReference type="PANTHER" id="PTHR11705">
    <property type="entry name" value="PROTEASE FAMILY M14 CARBOXYPEPTIDASE A,B"/>
    <property type="match status" value="1"/>
</dbReference>
<comment type="cofactor">
    <cofactor evidence="1">
        <name>Zn(2+)</name>
        <dbReference type="ChEBI" id="CHEBI:29105"/>
    </cofactor>
</comment>
<dbReference type="SUPFAM" id="SSF53187">
    <property type="entry name" value="Zn-dependent exopeptidases"/>
    <property type="match status" value="1"/>
</dbReference>
<dbReference type="GO" id="GO:0005615">
    <property type="term" value="C:extracellular space"/>
    <property type="evidence" value="ECO:0007669"/>
    <property type="project" value="TreeGrafter"/>
</dbReference>
<keyword evidence="9" id="KW-0121">Carboxypeptidase</keyword>
<dbReference type="PROSITE" id="PS00132">
    <property type="entry name" value="CARBOXYPEPT_ZN_1"/>
    <property type="match status" value="1"/>
</dbReference>
<dbReference type="InterPro" id="IPR057246">
    <property type="entry name" value="CARBOXYPEPT_ZN_1"/>
</dbReference>
<dbReference type="EMBL" id="LUKF01000018">
    <property type="protein sequence ID" value="KYG60923.1"/>
    <property type="molecule type" value="Genomic_DNA"/>
</dbReference>
<dbReference type="OrthoDB" id="5290270at2"/>
<dbReference type="GO" id="GO:0006508">
    <property type="term" value="P:proteolysis"/>
    <property type="evidence" value="ECO:0007669"/>
    <property type="project" value="UniProtKB-KW"/>
</dbReference>
<evidence type="ECO:0000256" key="7">
    <source>
        <dbReference type="ARBA" id="ARBA00023049"/>
    </source>
</evidence>
<evidence type="ECO:0000256" key="3">
    <source>
        <dbReference type="ARBA" id="ARBA00022670"/>
    </source>
</evidence>
<dbReference type="RefSeq" id="WP_063244765.1">
    <property type="nucleotide sequence ID" value="NZ_CP168967.1"/>
</dbReference>
<sequence>MTTLPEIQQIEKRIRDLGTTVKSEVLAYSEDKALRFPIYKITFGSEDPQAPVLGFVGGVHGLERIGAQVCVALMNSLAELTVWDQTLQSTLKNIRVFFIPTVNPIGIYRKTRSNPRGVDLMRNAPVDGDQPARWVGGHRVSSRLPWYRGVEGAPMEVEAQAMVKAVQDEIRHSPLALTLDLHSGFGFQDRLWFPYAKTVKPFPDLPMTYSLKNLLDRTYPHHFYRVEPQAQSYTTHGDLWDYIYDEHLKTADRQQKYLPLCLEMGSWMWVKKNPWQIFRSDGPFNPLKGHRHRRTLRRHNTLMEFLIRAVASPQAWANMNGEQEKEWALKAQELWYGTK</sequence>
<proteinExistence type="inferred from homology"/>
<evidence type="ECO:0000256" key="6">
    <source>
        <dbReference type="ARBA" id="ARBA00022833"/>
    </source>
</evidence>
<evidence type="ECO:0000256" key="5">
    <source>
        <dbReference type="ARBA" id="ARBA00022801"/>
    </source>
</evidence>
<keyword evidence="7" id="KW-0482">Metalloprotease</keyword>
<dbReference type="Gene3D" id="3.40.630.10">
    <property type="entry name" value="Zn peptidases"/>
    <property type="match status" value="1"/>
</dbReference>
<dbReference type="GO" id="GO:0008270">
    <property type="term" value="F:zinc ion binding"/>
    <property type="evidence" value="ECO:0007669"/>
    <property type="project" value="InterPro"/>
</dbReference>
<evidence type="ECO:0000256" key="4">
    <source>
        <dbReference type="ARBA" id="ARBA00022723"/>
    </source>
</evidence>
<keyword evidence="6" id="KW-0862">Zinc</keyword>
<evidence type="ECO:0000313" key="9">
    <source>
        <dbReference type="EMBL" id="KYG60923.1"/>
    </source>
</evidence>
<accession>A0A150WD87</accession>
<dbReference type="AlphaFoldDB" id="A0A150WD87"/>
<evidence type="ECO:0000259" key="8">
    <source>
        <dbReference type="Pfam" id="PF00246"/>
    </source>
</evidence>
<dbReference type="GO" id="GO:0004181">
    <property type="term" value="F:metallocarboxypeptidase activity"/>
    <property type="evidence" value="ECO:0007669"/>
    <property type="project" value="InterPro"/>
</dbReference>
<reference evidence="9 10" key="1">
    <citation type="submission" date="2016-03" db="EMBL/GenBank/DDBJ databases">
        <authorList>
            <person name="Ploux O."/>
        </authorList>
    </citation>
    <scope>NUCLEOTIDE SEQUENCE [LARGE SCALE GENOMIC DNA]</scope>
    <source>
        <strain evidence="9 10">BER2</strain>
    </source>
</reference>
<keyword evidence="3" id="KW-0645">Protease</keyword>
<dbReference type="Pfam" id="PF00246">
    <property type="entry name" value="Peptidase_M14"/>
    <property type="match status" value="1"/>
</dbReference>
<evidence type="ECO:0000313" key="10">
    <source>
        <dbReference type="Proteomes" id="UP000075391"/>
    </source>
</evidence>
<evidence type="ECO:0000256" key="2">
    <source>
        <dbReference type="ARBA" id="ARBA00005988"/>
    </source>
</evidence>
<evidence type="ECO:0000256" key="1">
    <source>
        <dbReference type="ARBA" id="ARBA00001947"/>
    </source>
</evidence>
<organism evidence="9 10">
    <name type="scientific">Bdellovibrio bacteriovorus</name>
    <dbReference type="NCBI Taxonomy" id="959"/>
    <lineage>
        <taxon>Bacteria</taxon>
        <taxon>Pseudomonadati</taxon>
        <taxon>Bdellovibrionota</taxon>
        <taxon>Bdellovibrionia</taxon>
        <taxon>Bdellovibrionales</taxon>
        <taxon>Pseudobdellovibrionaceae</taxon>
        <taxon>Bdellovibrio</taxon>
    </lineage>
</organism>
<gene>
    <name evidence="9" type="ORF">AZI85_10735</name>
</gene>
<dbReference type="InterPro" id="IPR000834">
    <property type="entry name" value="Peptidase_M14"/>
</dbReference>
<keyword evidence="4" id="KW-0479">Metal-binding</keyword>